<evidence type="ECO:0008006" key="3">
    <source>
        <dbReference type="Google" id="ProtNLM"/>
    </source>
</evidence>
<name>A0A1J5TS97_9ARCH</name>
<evidence type="ECO:0000313" key="2">
    <source>
        <dbReference type="Proteomes" id="UP000183138"/>
    </source>
</evidence>
<gene>
    <name evidence="1" type="ORF">BEU00_00915</name>
</gene>
<reference evidence="1 2" key="1">
    <citation type="submission" date="2016-08" db="EMBL/GenBank/DDBJ databases">
        <title>New Insights into Marine Group III Euryarchaeota, from dark to light.</title>
        <authorList>
            <person name="Haro-Moreno J.M."/>
            <person name="Rodriguez-Valera F."/>
            <person name="Lopez-Garcia P."/>
            <person name="Moreira D."/>
            <person name="Martin-Cuadrado A.B."/>
        </authorList>
    </citation>
    <scope>NUCLEOTIDE SEQUENCE [LARGE SCALE GENOMIC DNA]</scope>
    <source>
        <strain evidence="1">CG-Epi3</strain>
    </source>
</reference>
<accession>A0A1J5TS97</accession>
<proteinExistence type="predicted"/>
<dbReference type="Proteomes" id="UP000183138">
    <property type="component" value="Unassembled WGS sequence"/>
</dbReference>
<comment type="caution">
    <text evidence="1">The sequence shown here is derived from an EMBL/GenBank/DDBJ whole genome shotgun (WGS) entry which is preliminary data.</text>
</comment>
<organism evidence="1 2">
    <name type="scientific">Marine Group III euryarchaeote CG-Epi3</name>
    <dbReference type="NCBI Taxonomy" id="1888997"/>
    <lineage>
        <taxon>Archaea</taxon>
        <taxon>Methanobacteriati</taxon>
        <taxon>Thermoplasmatota</taxon>
        <taxon>Thermoplasmata</taxon>
        <taxon>Candidatus Thermoprofundales</taxon>
    </lineage>
</organism>
<dbReference type="Gene3D" id="3.40.5.50">
    <property type="match status" value="1"/>
</dbReference>
<dbReference type="AlphaFoldDB" id="A0A1J5TS97"/>
<sequence>MVTELLTLRDLRVQTLKERKEGRLTKIPNTFYQQIKKLESQIRNIIENSKDNIKRFEKSNSDMRKLMDLKLELHKLRERKLTDLAREKVNGQNPAIDNIHPNESEYLESICSVIEKHRQNNLLSTDFEFIPETNNEEKPELEIVKETNTVVKEEPELEIEKETKTVVEEEPKNSEYLSVEVLEDLPTFTGMDAKNYTLKNGEIESIPKYNARMLNDAGKVKLVAEVKV</sequence>
<dbReference type="EMBL" id="MIYY01000025">
    <property type="protein sequence ID" value="OIR23059.1"/>
    <property type="molecule type" value="Genomic_DNA"/>
</dbReference>
<protein>
    <recommendedName>
        <fullName evidence="3">DNA replication complex GINS family protein</fullName>
    </recommendedName>
</protein>
<evidence type="ECO:0000313" key="1">
    <source>
        <dbReference type="EMBL" id="OIR23059.1"/>
    </source>
</evidence>